<feature type="domain" description="Metallo-beta-lactamase" evidence="3">
    <location>
        <begin position="96"/>
        <end position="326"/>
    </location>
</feature>
<sequence length="375" mass="41733">MDIPDTDPPAHHANASATSFQNPWPPKSLLASRQVFSQFPLALATRIEGYDIKLVRTVRPDFGAGEPDEGRVKATWLGHAGFIVQLPKVRDLEPVRILFDPMWSGRASPHQSAGPRRRLPPPCELEELPDFQYVVTSHNHYDHLDWPTIERIYKLKGDSVTFIAPLGLHSWFRSGGIPAEQIIELDWHEDAALRPSEQHPTVKFVCTPAQHGSGRSFFDQRKTLWASWVVHQDLEDGKKVAVYHGGDTGYMTHDGPCPAFAEIGERYGPFDLAMLPIWRGGSLSFIAAMGLRLVSTELIDGLHASPAHAVRLHKDIRSRHSIGMHFATFAGSDEEAREPVAELVAAREKQHIGDWHEEGGFGIIDVGETAVVVLE</sequence>
<dbReference type="InterPro" id="IPR036866">
    <property type="entry name" value="RibonucZ/Hydroxyglut_hydro"/>
</dbReference>
<comment type="caution">
    <text evidence="4">The sequence shown here is derived from an EMBL/GenBank/DDBJ whole genome shotgun (WGS) entry which is preliminary data.</text>
</comment>
<dbReference type="PIRSF" id="PIRSF038896">
    <property type="entry name" value="NAPE-PLD"/>
    <property type="match status" value="1"/>
</dbReference>
<dbReference type="Proteomes" id="UP000703269">
    <property type="component" value="Unassembled WGS sequence"/>
</dbReference>
<dbReference type="PANTHER" id="PTHR15032">
    <property type="entry name" value="N-ACYL-PHOSPHATIDYLETHANOLAMINE-HYDROLYZING PHOSPHOLIPASE D"/>
    <property type="match status" value="1"/>
</dbReference>
<evidence type="ECO:0000313" key="4">
    <source>
        <dbReference type="EMBL" id="GJE99699.1"/>
    </source>
</evidence>
<dbReference type="PANTHER" id="PTHR15032:SF4">
    <property type="entry name" value="N-ACYL-PHOSPHATIDYLETHANOLAMINE-HYDROLYZING PHOSPHOLIPASE D"/>
    <property type="match status" value="1"/>
</dbReference>
<evidence type="ECO:0000313" key="5">
    <source>
        <dbReference type="Proteomes" id="UP000703269"/>
    </source>
</evidence>
<evidence type="ECO:0000259" key="3">
    <source>
        <dbReference type="Pfam" id="PF12706"/>
    </source>
</evidence>
<feature type="region of interest" description="Disordered" evidence="2">
    <location>
        <begin position="1"/>
        <end position="23"/>
    </location>
</feature>
<evidence type="ECO:0000256" key="2">
    <source>
        <dbReference type="SAM" id="MobiDB-lite"/>
    </source>
</evidence>
<organism evidence="4 5">
    <name type="scientific">Phanerochaete sordida</name>
    <dbReference type="NCBI Taxonomy" id="48140"/>
    <lineage>
        <taxon>Eukaryota</taxon>
        <taxon>Fungi</taxon>
        <taxon>Dikarya</taxon>
        <taxon>Basidiomycota</taxon>
        <taxon>Agaricomycotina</taxon>
        <taxon>Agaricomycetes</taxon>
        <taxon>Polyporales</taxon>
        <taxon>Phanerochaetaceae</taxon>
        <taxon>Phanerochaete</taxon>
    </lineage>
</organism>
<dbReference type="GO" id="GO:0070291">
    <property type="term" value="P:N-acylethanolamine metabolic process"/>
    <property type="evidence" value="ECO:0007669"/>
    <property type="project" value="TreeGrafter"/>
</dbReference>
<dbReference type="GO" id="GO:0008270">
    <property type="term" value="F:zinc ion binding"/>
    <property type="evidence" value="ECO:0007669"/>
    <property type="project" value="InterPro"/>
</dbReference>
<dbReference type="GO" id="GO:0070292">
    <property type="term" value="P:N-acylphosphatidylethanolamine metabolic process"/>
    <property type="evidence" value="ECO:0007669"/>
    <property type="project" value="TreeGrafter"/>
</dbReference>
<dbReference type="GO" id="GO:0005737">
    <property type="term" value="C:cytoplasm"/>
    <property type="evidence" value="ECO:0007669"/>
    <property type="project" value="TreeGrafter"/>
</dbReference>
<protein>
    <submittedName>
        <fullName evidence="4">Metallo-hydrolase/oxidoreductase</fullName>
    </submittedName>
</protein>
<feature type="binding site" evidence="1">
    <location>
        <position position="303"/>
    </location>
    <ligand>
        <name>an N-acyl-1,2-diacyl-sn-glycero-3-phosphoethanolamine</name>
        <dbReference type="ChEBI" id="CHEBI:62537"/>
    </ligand>
</feature>
<dbReference type="EMBL" id="BPQB01000117">
    <property type="protein sequence ID" value="GJE99699.1"/>
    <property type="molecule type" value="Genomic_DNA"/>
</dbReference>
<dbReference type="OrthoDB" id="332863at2759"/>
<dbReference type="InterPro" id="IPR024884">
    <property type="entry name" value="NAPE-PLD"/>
</dbReference>
<proteinExistence type="predicted"/>
<gene>
    <name evidence="4" type="ORF">PsYK624_159700</name>
</gene>
<reference evidence="4 5" key="1">
    <citation type="submission" date="2021-08" db="EMBL/GenBank/DDBJ databases">
        <title>Draft Genome Sequence of Phanerochaete sordida strain YK-624.</title>
        <authorList>
            <person name="Mori T."/>
            <person name="Dohra H."/>
            <person name="Suzuki T."/>
            <person name="Kawagishi H."/>
            <person name="Hirai H."/>
        </authorList>
    </citation>
    <scope>NUCLEOTIDE SEQUENCE [LARGE SCALE GENOMIC DNA]</scope>
    <source>
        <strain evidence="4 5">YK-624</strain>
    </source>
</reference>
<dbReference type="GO" id="GO:0070290">
    <property type="term" value="F:N-acylphosphatidylethanolamine-specific phospholipase D activity"/>
    <property type="evidence" value="ECO:0007669"/>
    <property type="project" value="InterPro"/>
</dbReference>
<dbReference type="AlphaFoldDB" id="A0A9P3LMH3"/>
<feature type="binding site" evidence="1">
    <location>
        <position position="141"/>
    </location>
    <ligand>
        <name>an N-acyl-1,2-diacyl-sn-glycero-3-phosphoethanolamine</name>
        <dbReference type="ChEBI" id="CHEBI:62537"/>
    </ligand>
</feature>
<evidence type="ECO:0000256" key="1">
    <source>
        <dbReference type="PIRSR" id="PIRSR038896-50"/>
    </source>
</evidence>
<dbReference type="Pfam" id="PF12706">
    <property type="entry name" value="Lactamase_B_2"/>
    <property type="match status" value="1"/>
</dbReference>
<name>A0A9P3LMH3_9APHY</name>
<dbReference type="InterPro" id="IPR001279">
    <property type="entry name" value="Metallo-B-lactamas"/>
</dbReference>
<dbReference type="SUPFAM" id="SSF56281">
    <property type="entry name" value="Metallo-hydrolase/oxidoreductase"/>
    <property type="match status" value="1"/>
</dbReference>
<accession>A0A9P3LMH3</accession>
<keyword evidence="5" id="KW-1185">Reference proteome</keyword>
<dbReference type="Gene3D" id="3.60.15.10">
    <property type="entry name" value="Ribonuclease Z/Hydroxyacylglutathione hydrolase-like"/>
    <property type="match status" value="1"/>
</dbReference>